<name>A0A6V8LD98_9ACTN</name>
<protein>
    <submittedName>
        <fullName evidence="1">Uncharacterized protein</fullName>
    </submittedName>
</protein>
<evidence type="ECO:0000313" key="2">
    <source>
        <dbReference type="Proteomes" id="UP000482960"/>
    </source>
</evidence>
<evidence type="ECO:0000313" key="1">
    <source>
        <dbReference type="EMBL" id="GFJ90645.1"/>
    </source>
</evidence>
<dbReference type="EMBL" id="BLPG01000001">
    <property type="protein sequence ID" value="GFJ90645.1"/>
    <property type="molecule type" value="Genomic_DNA"/>
</dbReference>
<dbReference type="Proteomes" id="UP000482960">
    <property type="component" value="Unassembled WGS sequence"/>
</dbReference>
<sequence length="142" mass="15968">MTPAELTTLEQRLSAERLAPYRIAVGGDVHQAVKLYEWNADASAAFWATLGHVEILLRNAMHDQLTLWSISDHNEPLWYLDPGQLLTVEARQDIANARRRATRTGQSETPGRVVAELTLGFWRFLLAGRSTTARSWTCTSPH</sequence>
<dbReference type="RefSeq" id="WP_218577298.1">
    <property type="nucleotide sequence ID" value="NZ_BAABJB010000003.1"/>
</dbReference>
<comment type="caution">
    <text evidence="1">The sequence shown here is derived from an EMBL/GenBank/DDBJ whole genome shotgun (WGS) entry which is preliminary data.</text>
</comment>
<keyword evidence="2" id="KW-1185">Reference proteome</keyword>
<reference evidence="1 2" key="1">
    <citation type="submission" date="2020-03" db="EMBL/GenBank/DDBJ databases">
        <title>Whole genome shotgun sequence of Phytohabitans rumicis NBRC 108638.</title>
        <authorList>
            <person name="Komaki H."/>
            <person name="Tamura T."/>
        </authorList>
    </citation>
    <scope>NUCLEOTIDE SEQUENCE [LARGE SCALE GENOMIC DNA]</scope>
    <source>
        <strain evidence="1 2">NBRC 108638</strain>
    </source>
</reference>
<reference evidence="1 2" key="2">
    <citation type="submission" date="2020-03" db="EMBL/GenBank/DDBJ databases">
        <authorList>
            <person name="Ichikawa N."/>
            <person name="Kimura A."/>
            <person name="Kitahashi Y."/>
            <person name="Uohara A."/>
        </authorList>
    </citation>
    <scope>NUCLEOTIDE SEQUENCE [LARGE SCALE GENOMIC DNA]</scope>
    <source>
        <strain evidence="1 2">NBRC 108638</strain>
    </source>
</reference>
<proteinExistence type="predicted"/>
<dbReference type="AlphaFoldDB" id="A0A6V8LD98"/>
<organism evidence="1 2">
    <name type="scientific">Phytohabitans rumicis</name>
    <dbReference type="NCBI Taxonomy" id="1076125"/>
    <lineage>
        <taxon>Bacteria</taxon>
        <taxon>Bacillati</taxon>
        <taxon>Actinomycetota</taxon>
        <taxon>Actinomycetes</taxon>
        <taxon>Micromonosporales</taxon>
        <taxon>Micromonosporaceae</taxon>
    </lineage>
</organism>
<gene>
    <name evidence="1" type="ORF">Prum_042870</name>
</gene>
<accession>A0A6V8LD98</accession>